<reference evidence="8" key="1">
    <citation type="submission" date="2017-05" db="EMBL/GenBank/DDBJ databases">
        <authorList>
            <person name="Imhoff J.F."/>
            <person name="Rahn T."/>
            <person name="Kuenzel S."/>
            <person name="Neulinger S.C."/>
        </authorList>
    </citation>
    <scope>NUCLEOTIDE SEQUENCE</scope>
    <source>
        <strain evidence="8">DSM 4395</strain>
    </source>
</reference>
<keyword evidence="2" id="KW-0547">Nucleotide-binding</keyword>
<evidence type="ECO:0000256" key="5">
    <source>
        <dbReference type="ARBA" id="ARBA00037066"/>
    </source>
</evidence>
<evidence type="ECO:0000256" key="1">
    <source>
        <dbReference type="ARBA" id="ARBA00022448"/>
    </source>
</evidence>
<dbReference type="InterPro" id="IPR003439">
    <property type="entry name" value="ABC_transporter-like_ATP-bd"/>
</dbReference>
<dbReference type="Gene3D" id="3.40.50.300">
    <property type="entry name" value="P-loop containing nucleotide triphosphate hydrolases"/>
    <property type="match status" value="1"/>
</dbReference>
<gene>
    <name evidence="8" type="ORF">CCR82_17095</name>
</gene>
<feature type="domain" description="ABC transporter" evidence="7">
    <location>
        <begin position="15"/>
        <end position="254"/>
    </location>
</feature>
<dbReference type="GO" id="GO:0005524">
    <property type="term" value="F:ATP binding"/>
    <property type="evidence" value="ECO:0007669"/>
    <property type="project" value="UniProtKB-KW"/>
</dbReference>
<dbReference type="SUPFAM" id="SSF52540">
    <property type="entry name" value="P-loop containing nucleoside triphosphate hydrolases"/>
    <property type="match status" value="1"/>
</dbReference>
<accession>A0AAJ0UIL7</accession>
<evidence type="ECO:0000259" key="7">
    <source>
        <dbReference type="PROSITE" id="PS50893"/>
    </source>
</evidence>
<dbReference type="InterPro" id="IPR027417">
    <property type="entry name" value="P-loop_NTPase"/>
</dbReference>
<keyword evidence="9" id="KW-1185">Reference proteome</keyword>
<dbReference type="CDD" id="cd03214">
    <property type="entry name" value="ABC_Iron-Siderophores_B12_Hemin"/>
    <property type="match status" value="1"/>
</dbReference>
<evidence type="ECO:0000313" key="9">
    <source>
        <dbReference type="Proteomes" id="UP001296967"/>
    </source>
</evidence>
<comment type="caution">
    <text evidence="8">The sequence shown here is derived from an EMBL/GenBank/DDBJ whole genome shotgun (WGS) entry which is preliminary data.</text>
</comment>
<sequence>MDVRPPVDPGSSQTLEAEGLCIRRDGRALLYDLSLRLAAGEVLAVLGANGAGKSTLLRTLSAELSPERGQVRLNGRPLSAWPARELAKRRAVLPQHSPLDFPFTALEVVLMGRIPFGGPSSEDVHRAARALGEVEIAHLAERRYTTLSGGERQRVHLARVLVQIWDPLPEREPRFLLLDEPTASLDIAHQHATLALARRWARHDLGVLVVLHDLNLAAQYADRVAILKAGRLLAVGAPEDALEPDLIAEAFGLPVQILAHPELGCPLIVPRADPSSAPRRPVHRAQTTSWCPQPPHSPSAGALSTRVNRPRTASQTTQAHDHREL</sequence>
<feature type="compositionally biased region" description="Low complexity" evidence="6">
    <location>
        <begin position="270"/>
        <end position="279"/>
    </location>
</feature>
<protein>
    <submittedName>
        <fullName evidence="8">Heme ABC transporter ATP-binding protein</fullName>
    </submittedName>
</protein>
<dbReference type="AlphaFoldDB" id="A0AAJ0UIL7"/>
<dbReference type="PROSITE" id="PS50893">
    <property type="entry name" value="ABC_TRANSPORTER_2"/>
    <property type="match status" value="1"/>
</dbReference>
<feature type="compositionally biased region" description="Polar residues" evidence="6">
    <location>
        <begin position="305"/>
        <end position="318"/>
    </location>
</feature>
<comment type="function">
    <text evidence="5">Part of the ABC transporter complex HmuTUV involved in hemin import. Responsible for energy coupling to the transport system.</text>
</comment>
<keyword evidence="1" id="KW-0813">Transport</keyword>
<evidence type="ECO:0000313" key="8">
    <source>
        <dbReference type="EMBL" id="MBK5932201.1"/>
    </source>
</evidence>
<keyword evidence="4" id="KW-1278">Translocase</keyword>
<organism evidence="8 9">
    <name type="scientific">Halochromatium salexigens</name>
    <name type="common">Chromatium salexigens</name>
    <dbReference type="NCBI Taxonomy" id="49447"/>
    <lineage>
        <taxon>Bacteria</taxon>
        <taxon>Pseudomonadati</taxon>
        <taxon>Pseudomonadota</taxon>
        <taxon>Gammaproteobacteria</taxon>
        <taxon>Chromatiales</taxon>
        <taxon>Chromatiaceae</taxon>
        <taxon>Halochromatium</taxon>
    </lineage>
</organism>
<dbReference type="Pfam" id="PF00005">
    <property type="entry name" value="ABC_tran"/>
    <property type="match status" value="1"/>
</dbReference>
<dbReference type="PANTHER" id="PTHR42794:SF1">
    <property type="entry name" value="HEMIN IMPORT ATP-BINDING PROTEIN HMUV"/>
    <property type="match status" value="1"/>
</dbReference>
<dbReference type="PANTHER" id="PTHR42794">
    <property type="entry name" value="HEMIN IMPORT ATP-BINDING PROTEIN HMUV"/>
    <property type="match status" value="1"/>
</dbReference>
<feature type="region of interest" description="Disordered" evidence="6">
    <location>
        <begin position="270"/>
        <end position="325"/>
    </location>
</feature>
<evidence type="ECO:0000256" key="2">
    <source>
        <dbReference type="ARBA" id="ARBA00022741"/>
    </source>
</evidence>
<proteinExistence type="predicted"/>
<dbReference type="SMART" id="SM00382">
    <property type="entry name" value="AAA"/>
    <property type="match status" value="1"/>
</dbReference>
<evidence type="ECO:0000256" key="6">
    <source>
        <dbReference type="SAM" id="MobiDB-lite"/>
    </source>
</evidence>
<evidence type="ECO:0000256" key="3">
    <source>
        <dbReference type="ARBA" id="ARBA00022840"/>
    </source>
</evidence>
<reference evidence="8" key="2">
    <citation type="journal article" date="2020" name="Microorganisms">
        <title>Osmotic Adaptation and Compatible Solute Biosynthesis of Phototrophic Bacteria as Revealed from Genome Analyses.</title>
        <authorList>
            <person name="Imhoff J.F."/>
            <person name="Rahn T."/>
            <person name="Kunzel S."/>
            <person name="Keller A."/>
            <person name="Neulinger S.C."/>
        </authorList>
    </citation>
    <scope>NUCLEOTIDE SEQUENCE</scope>
    <source>
        <strain evidence="8">DSM 4395</strain>
    </source>
</reference>
<evidence type="ECO:0000256" key="4">
    <source>
        <dbReference type="ARBA" id="ARBA00022967"/>
    </source>
</evidence>
<name>A0AAJ0UIL7_HALSE</name>
<dbReference type="EMBL" id="NHSF01000080">
    <property type="protein sequence ID" value="MBK5932201.1"/>
    <property type="molecule type" value="Genomic_DNA"/>
</dbReference>
<keyword evidence="3 8" id="KW-0067">ATP-binding</keyword>
<dbReference type="Proteomes" id="UP001296967">
    <property type="component" value="Unassembled WGS sequence"/>
</dbReference>
<dbReference type="GO" id="GO:0016887">
    <property type="term" value="F:ATP hydrolysis activity"/>
    <property type="evidence" value="ECO:0007669"/>
    <property type="project" value="InterPro"/>
</dbReference>
<dbReference type="InterPro" id="IPR003593">
    <property type="entry name" value="AAA+_ATPase"/>
</dbReference>
<dbReference type="NCBIfam" id="NF010068">
    <property type="entry name" value="PRK13548.1"/>
    <property type="match status" value="1"/>
</dbReference>